<dbReference type="OrthoDB" id="5394672at2"/>
<dbReference type="AlphaFoldDB" id="A0A0R0C066"/>
<sequence length="187" mass="20736">MPACTATLLSVTLACANGSLIRESVEYYPVRGKTATELTASMASNGPRHPRGRNAWGLTEWELRLHYQLEQVDGQCHLRAPRLELALRIVLPQWRATAGAAPGLRQQWQQAQRQIIAHELEHRRHAHLATADAQRQLLQLPPAPSCALADRQAQVVLRTASQQARRASLQFDLDSDYGARSGIGLQP</sequence>
<organism evidence="1 2">
    <name type="scientific">Stenotrophomonas koreensis</name>
    <dbReference type="NCBI Taxonomy" id="266128"/>
    <lineage>
        <taxon>Bacteria</taxon>
        <taxon>Pseudomonadati</taxon>
        <taxon>Pseudomonadota</taxon>
        <taxon>Gammaproteobacteria</taxon>
        <taxon>Lysobacterales</taxon>
        <taxon>Lysobacteraceae</taxon>
        <taxon>Stenotrophomonas</taxon>
    </lineage>
</organism>
<proteinExistence type="predicted"/>
<dbReference type="Pfam" id="PF06037">
    <property type="entry name" value="DUF922"/>
    <property type="match status" value="1"/>
</dbReference>
<dbReference type="InterPro" id="IPR010321">
    <property type="entry name" value="DUF922"/>
</dbReference>
<comment type="caution">
    <text evidence="1">The sequence shown here is derived from an EMBL/GenBank/DDBJ whole genome shotgun (WGS) entry which is preliminary data.</text>
</comment>
<evidence type="ECO:0000313" key="1">
    <source>
        <dbReference type="EMBL" id="KRG58900.1"/>
    </source>
</evidence>
<dbReference type="PATRIC" id="fig|266128.3.peg.2728"/>
<accession>A0A0R0C066</accession>
<keyword evidence="2" id="KW-1185">Reference proteome</keyword>
<dbReference type="EMBL" id="LDJH01000008">
    <property type="protein sequence ID" value="KRG58900.1"/>
    <property type="molecule type" value="Genomic_DNA"/>
</dbReference>
<protein>
    <recommendedName>
        <fullName evidence="3">DUF922 domain-containing protein</fullName>
    </recommendedName>
</protein>
<reference evidence="1 2" key="1">
    <citation type="submission" date="2015-05" db="EMBL/GenBank/DDBJ databases">
        <title>Genome sequencing and analysis of members of genus Stenotrophomonas.</title>
        <authorList>
            <person name="Patil P.P."/>
            <person name="Midha S."/>
            <person name="Patil P.B."/>
        </authorList>
    </citation>
    <scope>NUCLEOTIDE SEQUENCE [LARGE SCALE GENOMIC DNA]</scope>
    <source>
        <strain evidence="1 2">DSM 17805</strain>
    </source>
</reference>
<dbReference type="RefSeq" id="WP_057664696.1">
    <property type="nucleotide sequence ID" value="NZ_LDJH01000008.1"/>
</dbReference>
<gene>
    <name evidence="1" type="ORF">ABB25_05335</name>
</gene>
<evidence type="ECO:0008006" key="3">
    <source>
        <dbReference type="Google" id="ProtNLM"/>
    </source>
</evidence>
<evidence type="ECO:0000313" key="2">
    <source>
        <dbReference type="Proteomes" id="UP000051254"/>
    </source>
</evidence>
<dbReference type="Proteomes" id="UP000051254">
    <property type="component" value="Unassembled WGS sequence"/>
</dbReference>
<name>A0A0R0C066_9GAMM</name>